<evidence type="ECO:0000256" key="6">
    <source>
        <dbReference type="ARBA" id="ARBA00022801"/>
    </source>
</evidence>
<keyword evidence="4 9" id="KW-0479">Metal-binding</keyword>
<keyword evidence="11" id="KW-1185">Reference proteome</keyword>
<feature type="binding site" evidence="9">
    <location>
        <position position="22"/>
    </location>
    <ligand>
        <name>Mg(2+)</name>
        <dbReference type="ChEBI" id="CHEBI:18420"/>
        <note>catalytic</note>
    </ligand>
</feature>
<sequence length="115" mass="13604">MTKRYNREVSGYESMWLVAMFDLPVLTKAERRAATQFRQMLIKRGFMMLQFSVYARYCASEEASTIHRKYVSLALPPKGEVRLIAVTDRQFAKMEVYFGKKRREPEPEPEQILLF</sequence>
<evidence type="ECO:0000313" key="10">
    <source>
        <dbReference type="EMBL" id="MBT0654727.1"/>
    </source>
</evidence>
<accession>A0ABS5SH84</accession>
<reference evidence="10 11" key="1">
    <citation type="submission" date="2021-05" db="EMBL/GenBank/DDBJ databases">
        <title>The draft genome of Geobacter luticola JCM 17780.</title>
        <authorList>
            <person name="Xu Z."/>
            <person name="Masuda Y."/>
            <person name="Itoh H."/>
            <person name="Senoo K."/>
        </authorList>
    </citation>
    <scope>NUCLEOTIDE SEQUENCE [LARGE SCALE GENOMIC DNA]</scope>
    <source>
        <strain evidence="10 11">JCM 17780</strain>
    </source>
</reference>
<keyword evidence="5 9" id="KW-0255">Endonuclease</keyword>
<evidence type="ECO:0000256" key="7">
    <source>
        <dbReference type="ARBA" id="ARBA00022842"/>
    </source>
</evidence>
<protein>
    <recommendedName>
        <fullName evidence="9">CRISPR-associated endoribonuclease Cas2</fullName>
        <ecNumber evidence="9">3.1.-.-</ecNumber>
    </recommendedName>
</protein>
<dbReference type="NCBIfam" id="TIGR01573">
    <property type="entry name" value="cas2"/>
    <property type="match status" value="1"/>
</dbReference>
<name>A0ABS5SH84_9BACT</name>
<evidence type="ECO:0000256" key="8">
    <source>
        <dbReference type="ARBA" id="ARBA00023118"/>
    </source>
</evidence>
<dbReference type="EC" id="3.1.-.-" evidence="9"/>
<dbReference type="Proteomes" id="UP000756860">
    <property type="component" value="Unassembled WGS sequence"/>
</dbReference>
<evidence type="ECO:0000313" key="11">
    <source>
        <dbReference type="Proteomes" id="UP000756860"/>
    </source>
</evidence>
<keyword evidence="8 9" id="KW-0051">Antiviral defense</keyword>
<comment type="subunit">
    <text evidence="9">Homodimer, forms a heterotetramer with a Cas1 homodimer.</text>
</comment>
<dbReference type="SUPFAM" id="SSF143430">
    <property type="entry name" value="TTP0101/SSO1404-like"/>
    <property type="match status" value="1"/>
</dbReference>
<comment type="caution">
    <text evidence="10">The sequence shown here is derived from an EMBL/GenBank/DDBJ whole genome shotgun (WGS) entry which is preliminary data.</text>
</comment>
<dbReference type="InterPro" id="IPR019199">
    <property type="entry name" value="Virulence_VapD/CRISPR_Cas2"/>
</dbReference>
<dbReference type="InterPro" id="IPR021127">
    <property type="entry name" value="CRISPR_associated_Cas2"/>
</dbReference>
<dbReference type="RefSeq" id="WP_214176735.1">
    <property type="nucleotide sequence ID" value="NZ_JAHCVK010000016.1"/>
</dbReference>
<evidence type="ECO:0000256" key="4">
    <source>
        <dbReference type="ARBA" id="ARBA00022723"/>
    </source>
</evidence>
<proteinExistence type="inferred from homology"/>
<organism evidence="10 11">
    <name type="scientific">Geomobilimonas luticola</name>
    <dbReference type="NCBI Taxonomy" id="1114878"/>
    <lineage>
        <taxon>Bacteria</taxon>
        <taxon>Pseudomonadati</taxon>
        <taxon>Thermodesulfobacteriota</taxon>
        <taxon>Desulfuromonadia</taxon>
        <taxon>Geobacterales</taxon>
        <taxon>Geobacteraceae</taxon>
        <taxon>Geomobilimonas</taxon>
    </lineage>
</organism>
<dbReference type="EMBL" id="JAHCVK010000016">
    <property type="protein sequence ID" value="MBT0654727.1"/>
    <property type="molecule type" value="Genomic_DNA"/>
</dbReference>
<evidence type="ECO:0000256" key="5">
    <source>
        <dbReference type="ARBA" id="ARBA00022759"/>
    </source>
</evidence>
<dbReference type="Pfam" id="PF09827">
    <property type="entry name" value="CRISPR_Cas2"/>
    <property type="match status" value="1"/>
</dbReference>
<evidence type="ECO:0000256" key="2">
    <source>
        <dbReference type="ARBA" id="ARBA00009959"/>
    </source>
</evidence>
<dbReference type="GO" id="GO:0004519">
    <property type="term" value="F:endonuclease activity"/>
    <property type="evidence" value="ECO:0007669"/>
    <property type="project" value="UniProtKB-KW"/>
</dbReference>
<comment type="cofactor">
    <cofactor evidence="1 9">
        <name>Mg(2+)</name>
        <dbReference type="ChEBI" id="CHEBI:18420"/>
    </cofactor>
</comment>
<evidence type="ECO:0000256" key="1">
    <source>
        <dbReference type="ARBA" id="ARBA00001946"/>
    </source>
</evidence>
<evidence type="ECO:0000256" key="3">
    <source>
        <dbReference type="ARBA" id="ARBA00022722"/>
    </source>
</evidence>
<keyword evidence="7 9" id="KW-0460">Magnesium</keyword>
<gene>
    <name evidence="9 10" type="primary">cas2</name>
    <name evidence="10" type="ORF">KI810_16865</name>
</gene>
<comment type="function">
    <text evidence="9">CRISPR (clustered regularly interspaced short palindromic repeat), is an adaptive immune system that provides protection against mobile genetic elements (viruses, transposable elements and conjugative plasmids). CRISPR clusters contain sequences complementary to antecedent mobile elements and target invading nucleic acids. CRISPR clusters are transcribed and processed into CRISPR RNA (crRNA). Functions as a ssRNA-specific endoribonuclease. Involved in the integration of spacer DNA into the CRISPR cassette.</text>
</comment>
<keyword evidence="3 9" id="KW-0540">Nuclease</keyword>
<keyword evidence="6 9" id="KW-0378">Hydrolase</keyword>
<dbReference type="HAMAP" id="MF_01471">
    <property type="entry name" value="Cas2"/>
    <property type="match status" value="1"/>
</dbReference>
<evidence type="ECO:0000256" key="9">
    <source>
        <dbReference type="HAMAP-Rule" id="MF_01471"/>
    </source>
</evidence>
<comment type="similarity">
    <text evidence="2 9">Belongs to the CRISPR-associated endoribonuclease Cas2 protein family.</text>
</comment>